<reference evidence="14 15" key="1">
    <citation type="submission" date="2016-10" db="EMBL/GenBank/DDBJ databases">
        <authorList>
            <person name="de Groot N.N."/>
        </authorList>
    </citation>
    <scope>NUCLEOTIDE SEQUENCE [LARGE SCALE GENOMIC DNA]</scope>
    <source>
        <strain evidence="14 15">DSM 18438</strain>
    </source>
</reference>
<evidence type="ECO:0000256" key="3">
    <source>
        <dbReference type="ARBA" id="ARBA00022670"/>
    </source>
</evidence>
<gene>
    <name evidence="14" type="ORF">SAMN05660443_1186</name>
</gene>
<keyword evidence="7" id="KW-0862">Zinc</keyword>
<keyword evidence="3 14" id="KW-0645">Protease</keyword>
<dbReference type="Pfam" id="PF01435">
    <property type="entry name" value="Peptidase_M48"/>
    <property type="match status" value="1"/>
</dbReference>
<organism evidence="14 15">
    <name type="scientific">Marinospirillum celere</name>
    <dbReference type="NCBI Taxonomy" id="1122252"/>
    <lineage>
        <taxon>Bacteria</taxon>
        <taxon>Pseudomonadati</taxon>
        <taxon>Pseudomonadota</taxon>
        <taxon>Gammaproteobacteria</taxon>
        <taxon>Oceanospirillales</taxon>
        <taxon>Oceanospirillaceae</taxon>
        <taxon>Marinospirillum</taxon>
    </lineage>
</organism>
<evidence type="ECO:0000256" key="12">
    <source>
        <dbReference type="SAM" id="Phobius"/>
    </source>
</evidence>
<dbReference type="RefSeq" id="WP_091960596.1">
    <property type="nucleotide sequence ID" value="NZ_FOLH01000002.1"/>
</dbReference>
<dbReference type="OrthoDB" id="15218at2"/>
<evidence type="ECO:0000256" key="5">
    <source>
        <dbReference type="ARBA" id="ARBA00022723"/>
    </source>
</evidence>
<dbReference type="PANTHER" id="PTHR43221:SF2">
    <property type="entry name" value="PROTEASE HTPX HOMOLOG"/>
    <property type="match status" value="1"/>
</dbReference>
<evidence type="ECO:0000256" key="9">
    <source>
        <dbReference type="ARBA" id="ARBA00023049"/>
    </source>
</evidence>
<keyword evidence="2" id="KW-1003">Cell membrane</keyword>
<dbReference type="InterPro" id="IPR001915">
    <property type="entry name" value="Peptidase_M48"/>
</dbReference>
<comment type="cofactor">
    <cofactor evidence="1">
        <name>Zn(2+)</name>
        <dbReference type="ChEBI" id="CHEBI:29105"/>
    </cofactor>
</comment>
<evidence type="ECO:0000256" key="11">
    <source>
        <dbReference type="SAM" id="MobiDB-lite"/>
    </source>
</evidence>
<feature type="compositionally biased region" description="Polar residues" evidence="11">
    <location>
        <begin position="336"/>
        <end position="348"/>
    </location>
</feature>
<keyword evidence="10 12" id="KW-0472">Membrane</keyword>
<keyword evidence="6" id="KW-0378">Hydrolase</keyword>
<dbReference type="AlphaFoldDB" id="A0A1I1FSS6"/>
<evidence type="ECO:0000256" key="1">
    <source>
        <dbReference type="ARBA" id="ARBA00001947"/>
    </source>
</evidence>
<feature type="transmembrane region" description="Helical" evidence="12">
    <location>
        <begin position="225"/>
        <end position="247"/>
    </location>
</feature>
<dbReference type="EMBL" id="FOLH01000002">
    <property type="protein sequence ID" value="SFC02341.1"/>
    <property type="molecule type" value="Genomic_DNA"/>
</dbReference>
<keyword evidence="9" id="KW-0482">Metalloprotease</keyword>
<evidence type="ECO:0000256" key="10">
    <source>
        <dbReference type="ARBA" id="ARBA00023136"/>
    </source>
</evidence>
<dbReference type="CDD" id="cd07340">
    <property type="entry name" value="M48B_Htpx_like"/>
    <property type="match status" value="1"/>
</dbReference>
<feature type="transmembrane region" description="Helical" evidence="12">
    <location>
        <begin position="183"/>
        <end position="205"/>
    </location>
</feature>
<keyword evidence="5" id="KW-0479">Metal-binding</keyword>
<evidence type="ECO:0000256" key="7">
    <source>
        <dbReference type="ARBA" id="ARBA00022833"/>
    </source>
</evidence>
<dbReference type="STRING" id="1122252.SAMN05660443_1186"/>
<evidence type="ECO:0000313" key="15">
    <source>
        <dbReference type="Proteomes" id="UP000199058"/>
    </source>
</evidence>
<dbReference type="Proteomes" id="UP000199058">
    <property type="component" value="Unassembled WGS sequence"/>
</dbReference>
<keyword evidence="4 12" id="KW-0812">Transmembrane</keyword>
<evidence type="ECO:0000313" key="14">
    <source>
        <dbReference type="EMBL" id="SFC02341.1"/>
    </source>
</evidence>
<dbReference type="GO" id="GO:0046872">
    <property type="term" value="F:metal ion binding"/>
    <property type="evidence" value="ECO:0007669"/>
    <property type="project" value="UniProtKB-KW"/>
</dbReference>
<sequence>MNFFEHQDRARKRTGLLIGLFLVAVLALISITSLVLLIFLNEGKIPWLTSEPQAGDWKILASVSLSVLLLVLLSSFFKQLQLNAGGEVVAEALGGRRLPPDTRDPEERRLLNLVEEMALASGSPVPPVYLLEDKAINAFAAGYSPQDAVIGITRGAVQQLNRDELQGVIAHEFSHIFNGDMRLNLRLVALLHGILIIGLGGRVLLHSMSAARFRRTSRDGRATAVIVILGILLLVVGYIGIFFGKLIKAAVSRQREFLADASAVQFTRNPQGIAGALDKIRRSSQQSKLESGHSEEFSHLFFSNALGSSISGLLATHPPLDERIQRLNAGPLPKTSAASPQPKQQQEAEASPKEQLARPLAFAAAAQASIEAMGQPQQCHLDQARRTLEQLDSRLLEATHEPWTARAVIYALLLSRDPEIREQQLAALNQEAAPETLHALKELQEFLPTLTDEQRLPLAELSLPALKYLTPDQKDRFYRCMTLLIRADQRLSLFEWSLSRLIRHSLDDRKERQDRKLPQLLKPLAELLSLVIWVGQQDSSLAHLSPAEKELAAQASFAAASRELQAPDLQLLARDQVSLKRLDELLAQINQLRPVHKPQVLKALASAISGDGRITLAQAELFRVLGVTLDCPLPPLQLGEDL</sequence>
<evidence type="ECO:0000259" key="13">
    <source>
        <dbReference type="Pfam" id="PF01435"/>
    </source>
</evidence>
<dbReference type="InterPro" id="IPR050083">
    <property type="entry name" value="HtpX_protease"/>
</dbReference>
<proteinExistence type="predicted"/>
<dbReference type="GO" id="GO:0006508">
    <property type="term" value="P:proteolysis"/>
    <property type="evidence" value="ECO:0007669"/>
    <property type="project" value="UniProtKB-KW"/>
</dbReference>
<evidence type="ECO:0000256" key="2">
    <source>
        <dbReference type="ARBA" id="ARBA00022475"/>
    </source>
</evidence>
<dbReference type="GO" id="GO:0004222">
    <property type="term" value="F:metalloendopeptidase activity"/>
    <property type="evidence" value="ECO:0007669"/>
    <property type="project" value="InterPro"/>
</dbReference>
<feature type="region of interest" description="Disordered" evidence="11">
    <location>
        <begin position="330"/>
        <end position="356"/>
    </location>
</feature>
<evidence type="ECO:0000256" key="8">
    <source>
        <dbReference type="ARBA" id="ARBA00022989"/>
    </source>
</evidence>
<name>A0A1I1FSS6_9GAMM</name>
<feature type="transmembrane region" description="Helical" evidence="12">
    <location>
        <begin position="59"/>
        <end position="77"/>
    </location>
</feature>
<keyword evidence="8 12" id="KW-1133">Transmembrane helix</keyword>
<dbReference type="PANTHER" id="PTHR43221">
    <property type="entry name" value="PROTEASE HTPX"/>
    <property type="match status" value="1"/>
</dbReference>
<keyword evidence="15" id="KW-1185">Reference proteome</keyword>
<dbReference type="Gene3D" id="3.30.2010.10">
    <property type="entry name" value="Metalloproteases ('zincins'), catalytic domain"/>
    <property type="match status" value="1"/>
</dbReference>
<protein>
    <submittedName>
        <fullName evidence="14">Zn-dependent protease with chaperone function</fullName>
    </submittedName>
</protein>
<evidence type="ECO:0000256" key="6">
    <source>
        <dbReference type="ARBA" id="ARBA00022801"/>
    </source>
</evidence>
<feature type="transmembrane region" description="Helical" evidence="12">
    <location>
        <begin position="16"/>
        <end position="39"/>
    </location>
</feature>
<feature type="domain" description="Peptidase M48" evidence="13">
    <location>
        <begin position="106"/>
        <end position="328"/>
    </location>
</feature>
<accession>A0A1I1FSS6</accession>
<evidence type="ECO:0000256" key="4">
    <source>
        <dbReference type="ARBA" id="ARBA00022692"/>
    </source>
</evidence>